<gene>
    <name evidence="1" type="ORF">GCM10023217_24520</name>
</gene>
<dbReference type="Proteomes" id="UP001500822">
    <property type="component" value="Unassembled WGS sequence"/>
</dbReference>
<evidence type="ECO:0008006" key="3">
    <source>
        <dbReference type="Google" id="ProtNLM"/>
    </source>
</evidence>
<evidence type="ECO:0000313" key="2">
    <source>
        <dbReference type="Proteomes" id="UP001500822"/>
    </source>
</evidence>
<dbReference type="EMBL" id="BAABIE010000011">
    <property type="protein sequence ID" value="GAA4752607.1"/>
    <property type="molecule type" value="Genomic_DNA"/>
</dbReference>
<accession>A0ABP8ZC36</accession>
<comment type="caution">
    <text evidence="1">The sequence shown here is derived from an EMBL/GenBank/DDBJ whole genome shotgun (WGS) entry which is preliminary data.</text>
</comment>
<protein>
    <recommendedName>
        <fullName evidence="3">DoxX family membrane protein</fullName>
    </recommendedName>
</protein>
<evidence type="ECO:0000313" key="1">
    <source>
        <dbReference type="EMBL" id="GAA4752607.1"/>
    </source>
</evidence>
<name>A0ABP8ZC36_9ACTN</name>
<dbReference type="RefSeq" id="WP_246994527.1">
    <property type="nucleotide sequence ID" value="NZ_BAABIE010000011.1"/>
</dbReference>
<sequence>MKIISAISRALTGIPYVILGYGAATAPGQRVDAAGAMLAPVRSAVPVPVNDEAIVRLNGAAQAVAGGMLTAGLYPRASAGVLLASLVPTTVAGHAYWNHEDPQMRAMQQVQFLKNVAMAGGLIAIAAKKK</sequence>
<proteinExistence type="predicted"/>
<reference evidence="2" key="1">
    <citation type="journal article" date="2019" name="Int. J. Syst. Evol. Microbiol.">
        <title>The Global Catalogue of Microorganisms (GCM) 10K type strain sequencing project: providing services to taxonomists for standard genome sequencing and annotation.</title>
        <authorList>
            <consortium name="The Broad Institute Genomics Platform"/>
            <consortium name="The Broad Institute Genome Sequencing Center for Infectious Disease"/>
            <person name="Wu L."/>
            <person name="Ma J."/>
        </authorList>
    </citation>
    <scope>NUCLEOTIDE SEQUENCE [LARGE SCALE GENOMIC DNA]</scope>
    <source>
        <strain evidence="2">JCM 18077</strain>
    </source>
</reference>
<keyword evidence="2" id="KW-1185">Reference proteome</keyword>
<organism evidence="1 2">
    <name type="scientific">Gordonia alkaliphila</name>
    <dbReference type="NCBI Taxonomy" id="1053547"/>
    <lineage>
        <taxon>Bacteria</taxon>
        <taxon>Bacillati</taxon>
        <taxon>Actinomycetota</taxon>
        <taxon>Actinomycetes</taxon>
        <taxon>Mycobacteriales</taxon>
        <taxon>Gordoniaceae</taxon>
        <taxon>Gordonia</taxon>
    </lineage>
</organism>